<geneLocation type="chloroplast" evidence="2"/>
<keyword evidence="1" id="KW-1133">Transmembrane helix</keyword>
<keyword evidence="2" id="KW-0934">Plastid</keyword>
<proteinExistence type="predicted"/>
<dbReference type="Gene3D" id="1.25.40.10">
    <property type="entry name" value="Tetratricopeptide repeat domain"/>
    <property type="match status" value="1"/>
</dbReference>
<evidence type="ECO:0008006" key="3">
    <source>
        <dbReference type="Google" id="ProtNLM"/>
    </source>
</evidence>
<reference evidence="2" key="2">
    <citation type="submission" date="2016-10" db="EMBL/GenBank/DDBJ databases">
        <authorList>
            <person name="de Groot N.N."/>
        </authorList>
    </citation>
    <scope>NUCLEOTIDE SEQUENCE</scope>
    <source>
        <strain evidence="2">HV00480</strain>
    </source>
</reference>
<dbReference type="RefSeq" id="YP_009313840.1">
    <property type="nucleotide sequence ID" value="NC_031659.1"/>
</dbReference>
<dbReference type="EMBL" id="LT622867">
    <property type="protein sequence ID" value="SCW22094.1"/>
    <property type="molecule type" value="Genomic_DNA"/>
</dbReference>
<dbReference type="GeneID" id="29999127"/>
<dbReference type="AlphaFoldDB" id="A0A1G4NU06"/>
<protein>
    <recommendedName>
        <fullName evidence="3">Photosystem I assembly protein Ycf37</fullName>
    </recommendedName>
</protein>
<accession>A0A1G4NU06</accession>
<name>A0A1G4NU06_9FLOR</name>
<keyword evidence="2" id="KW-0150">Chloroplast</keyword>
<keyword evidence="1" id="KW-0472">Membrane</keyword>
<organism evidence="2">
    <name type="scientific">Hommersandiophycus borowitzkae</name>
    <dbReference type="NCBI Taxonomy" id="268573"/>
    <lineage>
        <taxon>Eukaryota</taxon>
        <taxon>Rhodophyta</taxon>
        <taxon>Florideophyceae</taxon>
        <taxon>Nemaliophycidae</taxon>
        <taxon>Nemaliales</taxon>
        <taxon>Liagoraceae</taxon>
        <taxon>Hommersandiophycus</taxon>
    </lineage>
</organism>
<dbReference type="InterPro" id="IPR011990">
    <property type="entry name" value="TPR-like_helical_dom_sf"/>
</dbReference>
<gene>
    <name evidence="2" type="primary">ycf37</name>
    <name evidence="2" type="ORF">HV00480_37</name>
</gene>
<keyword evidence="1" id="KW-0812">Transmembrane</keyword>
<evidence type="ECO:0000313" key="2">
    <source>
        <dbReference type="EMBL" id="SCW22094.1"/>
    </source>
</evidence>
<evidence type="ECO:0000256" key="1">
    <source>
        <dbReference type="SAM" id="Phobius"/>
    </source>
</evidence>
<feature type="transmembrane region" description="Helical" evidence="1">
    <location>
        <begin position="6"/>
        <end position="30"/>
    </location>
</feature>
<sequence length="134" mass="16053">MPTLYLISLSCILSPITFILMSQIIQFIYYRQKIETIKRQNQESMIYNKSYNVAQIYIKNHFWNKAIIILDNLIYHTPNIQTDQIAVYYNMIGIILQQNKYLQTSQKYYETSCKMEPEYEYAIKNLQSLLSIIK</sequence>
<dbReference type="SUPFAM" id="SSF48452">
    <property type="entry name" value="TPR-like"/>
    <property type="match status" value="1"/>
</dbReference>
<reference evidence="2" key="1">
    <citation type="submission" date="2016-10" db="EMBL/GenBank/DDBJ databases">
        <title>Chloroplast genomes as a tool to resolve red algal phylogenies: a case study in the Nemaliales.</title>
        <authorList>
            <person name="Costa J.F."/>
            <person name="Lin S.M."/>
            <person name="Macaya E.C."/>
            <person name="Fernandez-Garcia C."/>
            <person name="Verbruggen H."/>
        </authorList>
    </citation>
    <scope>NUCLEOTIDE SEQUENCE</scope>
    <source>
        <strain evidence="2">HV00480</strain>
    </source>
</reference>